<dbReference type="RefSeq" id="WP_275568478.1">
    <property type="nucleotide sequence ID" value="NZ_JARGYC010000047.1"/>
</dbReference>
<evidence type="ECO:0000313" key="3">
    <source>
        <dbReference type="Proteomes" id="UP001220964"/>
    </source>
</evidence>
<keyword evidence="3" id="KW-1185">Reference proteome</keyword>
<dbReference type="GO" id="GO:0004852">
    <property type="term" value="F:uroporphyrinogen-III synthase activity"/>
    <property type="evidence" value="ECO:0007669"/>
    <property type="project" value="InterPro"/>
</dbReference>
<proteinExistence type="predicted"/>
<evidence type="ECO:0000259" key="1">
    <source>
        <dbReference type="Pfam" id="PF02602"/>
    </source>
</evidence>
<gene>
    <name evidence="2" type="ORF">P1J78_16550</name>
</gene>
<dbReference type="Proteomes" id="UP001220964">
    <property type="component" value="Unassembled WGS sequence"/>
</dbReference>
<reference evidence="2" key="1">
    <citation type="submission" date="2023-03" db="EMBL/GenBank/DDBJ databases">
        <title>Multiphase analysis and comparison of six strains from genera Psychromarinibacter, Lutimaribacter, and Maritimibacter, including a novel species: Psychromarinibacter sediminicola sp. nov.</title>
        <authorList>
            <person name="Wang Y.-H."/>
            <person name="Ye M.-Q."/>
            <person name="Du Z.-J."/>
        </authorList>
    </citation>
    <scope>NUCLEOTIDE SEQUENCE</scope>
    <source>
        <strain evidence="2">C21-152</strain>
    </source>
</reference>
<protein>
    <submittedName>
        <fullName evidence="2">Uroporphyrinogen-III synthase</fullName>
    </submittedName>
</protein>
<comment type="caution">
    <text evidence="2">The sequence shown here is derived from an EMBL/GenBank/DDBJ whole genome shotgun (WGS) entry which is preliminary data.</text>
</comment>
<sequence>MTALLLTRPQAQSQRFAAQAKARIGAIPVLISPVLRIVPQAPAVPLEGVAGVVLTSENGARALAEAADVAGLPAWCVGDRTAEAARLAGMQAVSAAGSADDLVALIRAEAPAGKLLFAHGAETRGRVAERLAEAGFDLASVVVYDQAPQPLSAEARALLASDRPVIVPLFSPRSAALLAAQARDAAAPLILVALSEAVAVAWTGAPPARLVVAERPDAAAILDAIAGICTSASS</sequence>
<organism evidence="2 3">
    <name type="scientific">Psychromarinibacter sediminicola</name>
    <dbReference type="NCBI Taxonomy" id="3033385"/>
    <lineage>
        <taxon>Bacteria</taxon>
        <taxon>Pseudomonadati</taxon>
        <taxon>Pseudomonadota</taxon>
        <taxon>Alphaproteobacteria</taxon>
        <taxon>Rhodobacterales</taxon>
        <taxon>Paracoccaceae</taxon>
        <taxon>Psychromarinibacter</taxon>
    </lineage>
</organism>
<name>A0AAE3NUJ5_9RHOB</name>
<dbReference type="InterPro" id="IPR036108">
    <property type="entry name" value="4pyrrol_syn_uPrphyn_synt_sf"/>
</dbReference>
<dbReference type="AlphaFoldDB" id="A0AAE3NUJ5"/>
<dbReference type="GO" id="GO:0033014">
    <property type="term" value="P:tetrapyrrole biosynthetic process"/>
    <property type="evidence" value="ECO:0007669"/>
    <property type="project" value="InterPro"/>
</dbReference>
<dbReference type="SUPFAM" id="SSF69618">
    <property type="entry name" value="HemD-like"/>
    <property type="match status" value="1"/>
</dbReference>
<evidence type="ECO:0000313" key="2">
    <source>
        <dbReference type="EMBL" id="MDF0602351.1"/>
    </source>
</evidence>
<dbReference type="InterPro" id="IPR003754">
    <property type="entry name" value="4pyrrol_synth_uPrphyn_synth"/>
</dbReference>
<dbReference type="CDD" id="cd06578">
    <property type="entry name" value="HemD"/>
    <property type="match status" value="1"/>
</dbReference>
<feature type="domain" description="Tetrapyrrole biosynthesis uroporphyrinogen III synthase" evidence="1">
    <location>
        <begin position="22"/>
        <end position="222"/>
    </location>
</feature>
<dbReference type="Gene3D" id="3.40.50.10090">
    <property type="match status" value="2"/>
</dbReference>
<dbReference type="EMBL" id="JARGYC010000047">
    <property type="protein sequence ID" value="MDF0602351.1"/>
    <property type="molecule type" value="Genomic_DNA"/>
</dbReference>
<accession>A0AAE3NUJ5</accession>
<dbReference type="Pfam" id="PF02602">
    <property type="entry name" value="HEM4"/>
    <property type="match status" value="1"/>
</dbReference>